<keyword evidence="2" id="KW-1185">Reference proteome</keyword>
<protein>
    <submittedName>
        <fullName evidence="1">Uncharacterized protein</fullName>
    </submittedName>
</protein>
<sequence>MTPDEIVADLHDKNRDLLYSRDDIHALTPEQVLSLLDAAAMQGFRLGSNVALSMVKGSLLVQLSRNAVNRGTAI</sequence>
<name>A0A6B3SLR2_9BURK</name>
<organism evidence="1 2">
    <name type="scientific">Noviherbaspirillum galbum</name>
    <dbReference type="NCBI Taxonomy" id="2709383"/>
    <lineage>
        <taxon>Bacteria</taxon>
        <taxon>Pseudomonadati</taxon>
        <taxon>Pseudomonadota</taxon>
        <taxon>Betaproteobacteria</taxon>
        <taxon>Burkholderiales</taxon>
        <taxon>Oxalobacteraceae</taxon>
        <taxon>Noviherbaspirillum</taxon>
    </lineage>
</organism>
<proteinExistence type="predicted"/>
<dbReference type="RefSeq" id="WP_163960801.1">
    <property type="nucleotide sequence ID" value="NZ_JAAIVB010000012.1"/>
</dbReference>
<evidence type="ECO:0000313" key="1">
    <source>
        <dbReference type="EMBL" id="NEX60305.1"/>
    </source>
</evidence>
<accession>A0A6B3SLR2</accession>
<dbReference type="EMBL" id="JAAIVB010000012">
    <property type="protein sequence ID" value="NEX60305.1"/>
    <property type="molecule type" value="Genomic_DNA"/>
</dbReference>
<evidence type="ECO:0000313" key="2">
    <source>
        <dbReference type="Proteomes" id="UP000482155"/>
    </source>
</evidence>
<gene>
    <name evidence="1" type="ORF">G3574_04365</name>
</gene>
<dbReference type="Proteomes" id="UP000482155">
    <property type="component" value="Unassembled WGS sequence"/>
</dbReference>
<reference evidence="1 2" key="1">
    <citation type="submission" date="2020-02" db="EMBL/GenBank/DDBJ databases">
        <authorList>
            <person name="Kim M.K."/>
        </authorList>
    </citation>
    <scope>NUCLEOTIDE SEQUENCE [LARGE SCALE GENOMIC DNA]</scope>
    <source>
        <strain evidence="1 2">17J57-3</strain>
    </source>
</reference>
<dbReference type="AlphaFoldDB" id="A0A6B3SLR2"/>
<comment type="caution">
    <text evidence="1">The sequence shown here is derived from an EMBL/GenBank/DDBJ whole genome shotgun (WGS) entry which is preliminary data.</text>
</comment>